<evidence type="ECO:0000256" key="4">
    <source>
        <dbReference type="SAM" id="Phobius"/>
    </source>
</evidence>
<dbReference type="OrthoDB" id="966138at2"/>
<evidence type="ECO:0000256" key="1">
    <source>
        <dbReference type="ARBA" id="ARBA00023015"/>
    </source>
</evidence>
<feature type="transmembrane region" description="Helical" evidence="4">
    <location>
        <begin position="103"/>
        <end position="125"/>
    </location>
</feature>
<proteinExistence type="predicted"/>
<dbReference type="PANTHER" id="PTHR44688:SF16">
    <property type="entry name" value="DNA-BINDING TRANSCRIPTIONAL ACTIVATOR DEVR_DOSR"/>
    <property type="match status" value="1"/>
</dbReference>
<dbReference type="InterPro" id="IPR016032">
    <property type="entry name" value="Sig_transdc_resp-reg_C-effctor"/>
</dbReference>
<dbReference type="PRINTS" id="PR00038">
    <property type="entry name" value="HTHLUXR"/>
</dbReference>
<keyword evidence="3" id="KW-0804">Transcription</keyword>
<evidence type="ECO:0000313" key="6">
    <source>
        <dbReference type="EMBL" id="PWS25904.1"/>
    </source>
</evidence>
<sequence>MKVLNSDMELVTLIFLISETILLLYQILFYLQNPIDKKQGYYLMLLFLFVIYNLFGGLFPDPNQNFSIVVQNILAYGSGFAVGCYIPYYFYKTYDLRAIRFHAVWGVGMFLFLPFVIFIVIEYIVTGKIIQSVKHGMIIPFIYAFYAMYNIFIAIRSKLKEDGQQDFQVMLIFVSFVPWISLPGISYFQGSQILEVSVMNTSFVLISFLFFYTNVKEARKKNEILLQLLSAENNLSVEERFDLKCDEFKLTTREKDVAVLICQGLKYKDIADQLFISERTVTKHSQNIFLKVGVSSRHDLNRVLVTG</sequence>
<dbReference type="SUPFAM" id="SSF46894">
    <property type="entry name" value="C-terminal effector domain of the bipartite response regulators"/>
    <property type="match status" value="1"/>
</dbReference>
<feature type="transmembrane region" description="Helical" evidence="4">
    <location>
        <begin position="167"/>
        <end position="187"/>
    </location>
</feature>
<feature type="domain" description="HTH luxR-type" evidence="5">
    <location>
        <begin position="243"/>
        <end position="307"/>
    </location>
</feature>
<keyword evidence="4" id="KW-0812">Transmembrane</keyword>
<dbReference type="PROSITE" id="PS00622">
    <property type="entry name" value="HTH_LUXR_1"/>
    <property type="match status" value="1"/>
</dbReference>
<organism evidence="6 7">
    <name type="scientific">Pedobacter yonginense</name>
    <dbReference type="NCBI Taxonomy" id="651869"/>
    <lineage>
        <taxon>Bacteria</taxon>
        <taxon>Pseudomonadati</taxon>
        <taxon>Bacteroidota</taxon>
        <taxon>Sphingobacteriia</taxon>
        <taxon>Sphingobacteriales</taxon>
        <taxon>Sphingobacteriaceae</taxon>
        <taxon>Pedobacter</taxon>
    </lineage>
</organism>
<dbReference type="PROSITE" id="PS50043">
    <property type="entry name" value="HTH_LUXR_2"/>
    <property type="match status" value="1"/>
</dbReference>
<dbReference type="GO" id="GO:0003677">
    <property type="term" value="F:DNA binding"/>
    <property type="evidence" value="ECO:0007669"/>
    <property type="project" value="UniProtKB-KW"/>
</dbReference>
<feature type="transmembrane region" description="Helical" evidence="4">
    <location>
        <begin position="193"/>
        <end position="212"/>
    </location>
</feature>
<protein>
    <submittedName>
        <fullName evidence="6">LuxR family transcriptional regulator</fullName>
    </submittedName>
</protein>
<dbReference type="RefSeq" id="WP_109927425.1">
    <property type="nucleotide sequence ID" value="NZ_QGNZ01000006.1"/>
</dbReference>
<feature type="transmembrane region" description="Helical" evidence="4">
    <location>
        <begin position="12"/>
        <end position="31"/>
    </location>
</feature>
<dbReference type="AlphaFoldDB" id="A0A317EH45"/>
<feature type="transmembrane region" description="Helical" evidence="4">
    <location>
        <begin position="66"/>
        <end position="91"/>
    </location>
</feature>
<evidence type="ECO:0000259" key="5">
    <source>
        <dbReference type="PROSITE" id="PS50043"/>
    </source>
</evidence>
<dbReference type="PANTHER" id="PTHR44688">
    <property type="entry name" value="DNA-BINDING TRANSCRIPTIONAL ACTIVATOR DEVR_DOSR"/>
    <property type="match status" value="1"/>
</dbReference>
<dbReference type="InterPro" id="IPR036388">
    <property type="entry name" value="WH-like_DNA-bd_sf"/>
</dbReference>
<accession>A0A317EH45</accession>
<dbReference type="SMART" id="SM00421">
    <property type="entry name" value="HTH_LUXR"/>
    <property type="match status" value="1"/>
</dbReference>
<dbReference type="Gene3D" id="1.10.10.10">
    <property type="entry name" value="Winged helix-like DNA-binding domain superfamily/Winged helix DNA-binding domain"/>
    <property type="match status" value="1"/>
</dbReference>
<comment type="caution">
    <text evidence="6">The sequence shown here is derived from an EMBL/GenBank/DDBJ whole genome shotgun (WGS) entry which is preliminary data.</text>
</comment>
<evidence type="ECO:0000256" key="2">
    <source>
        <dbReference type="ARBA" id="ARBA00023125"/>
    </source>
</evidence>
<dbReference type="InterPro" id="IPR000792">
    <property type="entry name" value="Tscrpt_reg_LuxR_C"/>
</dbReference>
<keyword evidence="4" id="KW-0472">Membrane</keyword>
<feature type="transmembrane region" description="Helical" evidence="4">
    <location>
        <begin position="137"/>
        <end position="155"/>
    </location>
</feature>
<feature type="transmembrane region" description="Helical" evidence="4">
    <location>
        <begin position="40"/>
        <end position="60"/>
    </location>
</feature>
<dbReference type="GO" id="GO:0006355">
    <property type="term" value="P:regulation of DNA-templated transcription"/>
    <property type="evidence" value="ECO:0007669"/>
    <property type="project" value="InterPro"/>
</dbReference>
<keyword evidence="1" id="KW-0805">Transcription regulation</keyword>
<keyword evidence="2" id="KW-0238">DNA-binding</keyword>
<keyword evidence="4" id="KW-1133">Transmembrane helix</keyword>
<gene>
    <name evidence="6" type="ORF">DHW03_18905</name>
</gene>
<dbReference type="CDD" id="cd06170">
    <property type="entry name" value="LuxR_C_like"/>
    <property type="match status" value="1"/>
</dbReference>
<reference evidence="6 7" key="1">
    <citation type="submission" date="2018-05" db="EMBL/GenBank/DDBJ databases">
        <title>Pedobacter paludis sp. nov., isolated from wetland soil.</title>
        <authorList>
            <person name="Zhang Y."/>
            <person name="Wang G."/>
        </authorList>
    </citation>
    <scope>NUCLEOTIDE SEQUENCE [LARGE SCALE GENOMIC DNA]</scope>
    <source>
        <strain evidence="6 7">KCTC22721</strain>
    </source>
</reference>
<dbReference type="EMBL" id="QGNZ01000006">
    <property type="protein sequence ID" value="PWS25904.1"/>
    <property type="molecule type" value="Genomic_DNA"/>
</dbReference>
<dbReference type="Proteomes" id="UP000245379">
    <property type="component" value="Unassembled WGS sequence"/>
</dbReference>
<evidence type="ECO:0000313" key="7">
    <source>
        <dbReference type="Proteomes" id="UP000245379"/>
    </source>
</evidence>
<keyword evidence="7" id="KW-1185">Reference proteome</keyword>
<evidence type="ECO:0000256" key="3">
    <source>
        <dbReference type="ARBA" id="ARBA00023163"/>
    </source>
</evidence>
<dbReference type="Pfam" id="PF00196">
    <property type="entry name" value="GerE"/>
    <property type="match status" value="1"/>
</dbReference>
<name>A0A317EH45_9SPHI</name>